<evidence type="ECO:0000313" key="12">
    <source>
        <dbReference type="Proteomes" id="UP000310158"/>
    </source>
</evidence>
<feature type="compositionally biased region" description="Low complexity" evidence="8">
    <location>
        <begin position="500"/>
        <end position="510"/>
    </location>
</feature>
<dbReference type="SMART" id="SM00490">
    <property type="entry name" value="HELICc"/>
    <property type="match status" value="1"/>
</dbReference>
<dbReference type="PANTHER" id="PTHR13710">
    <property type="entry name" value="DNA HELICASE RECQ FAMILY MEMBER"/>
    <property type="match status" value="1"/>
</dbReference>
<reference evidence="11 12" key="1">
    <citation type="submission" date="2019-02" db="EMBL/GenBank/DDBJ databases">
        <title>Genome sequencing of the rare red list fungi Bondarzewia mesenterica.</title>
        <authorList>
            <person name="Buettner E."/>
            <person name="Kellner H."/>
        </authorList>
    </citation>
    <scope>NUCLEOTIDE SEQUENCE [LARGE SCALE GENOMIC DNA]</scope>
    <source>
        <strain evidence="11 12">DSM 108281</strain>
    </source>
</reference>
<dbReference type="GO" id="GO:0000724">
    <property type="term" value="P:double-strand break repair via homologous recombination"/>
    <property type="evidence" value="ECO:0007669"/>
    <property type="project" value="TreeGrafter"/>
</dbReference>
<dbReference type="PANTHER" id="PTHR13710:SF105">
    <property type="entry name" value="ATP-DEPENDENT DNA HELICASE Q1"/>
    <property type="match status" value="1"/>
</dbReference>
<sequence>MAAETPPITCKYTERESRRRSISVTGYCALAPGPPTHSTMTPTLQSFEWKSPQGLIKLRNLVLPSLPYEPRDFQLYDSACILDGQDVICISATGDGKSALIYIPAMARKQMVTVVIEPTNFLENDMASSLISKGLTAVVINADTLAFASLHGCDLWEEARGCRFQVMTISPEYLRSPEFNGLVQDRVFRARWHVLIVDEAHLADEWGADFRPLYKDIWTLRSRGPDHLTVVALSATIEPGAQTDRVLRHLGFRKGAYHLDRRNCERRNVDFVFRDVMYSSTTHQFRDLDWLIPQDMVKASDLPKRVVYCDTIELGHRVTSYLRTLLPPHLQRHARTTIRHLHSIACSDCKREGIEALYKTGDGRETALFISTAIMEVGIDVPDIQDVILFPIPRSASSLLQRGGRPVRGLPGTQGKVFVYVKQSDREATMDYVASEPCDNRLLKEKGSLKQVKPQPEPFLDEYGVDIKTFTLLSKLADKACSALRARIEDTIAELRARGTTTSPSKPSTPGIKRHPSTQKSPTKSALRDTQSATPSQGTKRKVAFSDPSISGNSDDEDDEVYVPESPSKRQKLSSPYKTPKTLTAQEIYKYPMPPPPPELVVSSSKPALEDVEMGGPESGPEFLQHVAGPSTSRSISQSNADGPTYMYRTRASNRTEEIDFPSFDDEEQWEKRAPRLEEESAIAQKKMQDMVQKWGHPFEWMRSLTGLWFSEHQMQISIMRTTTATTLASLKSTLNLRFCSHARGRKIFSYPRLSSQGNSS</sequence>
<organism evidence="11 12">
    <name type="scientific">Bondarzewia mesenterica</name>
    <dbReference type="NCBI Taxonomy" id="1095465"/>
    <lineage>
        <taxon>Eukaryota</taxon>
        <taxon>Fungi</taxon>
        <taxon>Dikarya</taxon>
        <taxon>Basidiomycota</taxon>
        <taxon>Agaricomycotina</taxon>
        <taxon>Agaricomycetes</taxon>
        <taxon>Russulales</taxon>
        <taxon>Bondarzewiaceae</taxon>
        <taxon>Bondarzewia</taxon>
    </lineage>
</organism>
<evidence type="ECO:0000313" key="11">
    <source>
        <dbReference type="EMBL" id="THH15434.1"/>
    </source>
</evidence>
<evidence type="ECO:0000256" key="4">
    <source>
        <dbReference type="ARBA" id="ARBA00023125"/>
    </source>
</evidence>
<comment type="similarity">
    <text evidence="1">Belongs to the helicase family. RecQ subfamily.</text>
</comment>
<keyword evidence="5" id="KW-0413">Isomerase</keyword>
<keyword evidence="2" id="KW-0547">Nucleotide-binding</keyword>
<evidence type="ECO:0000256" key="2">
    <source>
        <dbReference type="ARBA" id="ARBA00022741"/>
    </source>
</evidence>
<evidence type="ECO:0000256" key="3">
    <source>
        <dbReference type="ARBA" id="ARBA00022840"/>
    </source>
</evidence>
<dbReference type="PROSITE" id="PS51194">
    <property type="entry name" value="HELICASE_CTER"/>
    <property type="match status" value="1"/>
</dbReference>
<keyword evidence="3" id="KW-0067">ATP-binding</keyword>
<dbReference type="GO" id="GO:0005694">
    <property type="term" value="C:chromosome"/>
    <property type="evidence" value="ECO:0007669"/>
    <property type="project" value="TreeGrafter"/>
</dbReference>
<name>A0A4S4LSM9_9AGAM</name>
<comment type="catalytic activity">
    <reaction evidence="6">
        <text>Couples ATP hydrolysis with the unwinding of duplex DNA by translocating in the 3'-5' direction.</text>
        <dbReference type="EC" id="5.6.2.4"/>
    </reaction>
</comment>
<feature type="domain" description="Helicase ATP-binding" evidence="9">
    <location>
        <begin position="78"/>
        <end position="255"/>
    </location>
</feature>
<dbReference type="EMBL" id="SGPL01000210">
    <property type="protein sequence ID" value="THH15434.1"/>
    <property type="molecule type" value="Genomic_DNA"/>
</dbReference>
<feature type="compositionally biased region" description="Polar residues" evidence="8">
    <location>
        <begin position="518"/>
        <end position="538"/>
    </location>
</feature>
<dbReference type="GO" id="GO:0043138">
    <property type="term" value="F:3'-5' DNA helicase activity"/>
    <property type="evidence" value="ECO:0007669"/>
    <property type="project" value="UniProtKB-EC"/>
</dbReference>
<dbReference type="Gene3D" id="3.40.50.300">
    <property type="entry name" value="P-loop containing nucleotide triphosphate hydrolases"/>
    <property type="match status" value="2"/>
</dbReference>
<evidence type="ECO:0000256" key="6">
    <source>
        <dbReference type="ARBA" id="ARBA00034617"/>
    </source>
</evidence>
<dbReference type="SUPFAM" id="SSF52540">
    <property type="entry name" value="P-loop containing nucleoside triphosphate hydrolases"/>
    <property type="match status" value="1"/>
</dbReference>
<gene>
    <name evidence="11" type="ORF">EW146_g5036</name>
</gene>
<dbReference type="OrthoDB" id="3260945at2759"/>
<evidence type="ECO:0000256" key="8">
    <source>
        <dbReference type="SAM" id="MobiDB-lite"/>
    </source>
</evidence>
<feature type="region of interest" description="Disordered" evidence="8">
    <location>
        <begin position="495"/>
        <end position="580"/>
    </location>
</feature>
<evidence type="ECO:0000256" key="1">
    <source>
        <dbReference type="ARBA" id="ARBA00005446"/>
    </source>
</evidence>
<keyword evidence="4" id="KW-0238">DNA-binding</keyword>
<dbReference type="InterPro" id="IPR001650">
    <property type="entry name" value="Helicase_C-like"/>
</dbReference>
<evidence type="ECO:0000256" key="5">
    <source>
        <dbReference type="ARBA" id="ARBA00023235"/>
    </source>
</evidence>
<dbReference type="PROSITE" id="PS51192">
    <property type="entry name" value="HELICASE_ATP_BIND_1"/>
    <property type="match status" value="1"/>
</dbReference>
<evidence type="ECO:0000259" key="9">
    <source>
        <dbReference type="PROSITE" id="PS51192"/>
    </source>
</evidence>
<dbReference type="AlphaFoldDB" id="A0A4S4LSM9"/>
<dbReference type="Pfam" id="PF00271">
    <property type="entry name" value="Helicase_C"/>
    <property type="match status" value="1"/>
</dbReference>
<dbReference type="InterPro" id="IPR027417">
    <property type="entry name" value="P-loop_NTPase"/>
</dbReference>
<dbReference type="GO" id="GO:0005524">
    <property type="term" value="F:ATP binding"/>
    <property type="evidence" value="ECO:0007669"/>
    <property type="project" value="UniProtKB-KW"/>
</dbReference>
<dbReference type="GO" id="GO:0005737">
    <property type="term" value="C:cytoplasm"/>
    <property type="evidence" value="ECO:0007669"/>
    <property type="project" value="TreeGrafter"/>
</dbReference>
<protein>
    <recommendedName>
        <fullName evidence="7">DNA 3'-5' helicase</fullName>
        <ecNumber evidence="7">5.6.2.4</ecNumber>
    </recommendedName>
</protein>
<comment type="caution">
    <text evidence="11">The sequence shown here is derived from an EMBL/GenBank/DDBJ whole genome shotgun (WGS) entry which is preliminary data.</text>
</comment>
<dbReference type="Pfam" id="PF00270">
    <property type="entry name" value="DEAD"/>
    <property type="match status" value="1"/>
</dbReference>
<dbReference type="EC" id="5.6.2.4" evidence="7"/>
<dbReference type="InterPro" id="IPR011545">
    <property type="entry name" value="DEAD/DEAH_box_helicase_dom"/>
</dbReference>
<dbReference type="GO" id="GO:0003677">
    <property type="term" value="F:DNA binding"/>
    <property type="evidence" value="ECO:0007669"/>
    <property type="project" value="UniProtKB-KW"/>
</dbReference>
<dbReference type="InterPro" id="IPR014001">
    <property type="entry name" value="Helicase_ATP-bd"/>
</dbReference>
<dbReference type="Proteomes" id="UP000310158">
    <property type="component" value="Unassembled WGS sequence"/>
</dbReference>
<evidence type="ECO:0000256" key="7">
    <source>
        <dbReference type="ARBA" id="ARBA00034808"/>
    </source>
</evidence>
<dbReference type="GO" id="GO:0009378">
    <property type="term" value="F:four-way junction helicase activity"/>
    <property type="evidence" value="ECO:0007669"/>
    <property type="project" value="TreeGrafter"/>
</dbReference>
<dbReference type="SMART" id="SM00487">
    <property type="entry name" value="DEXDc"/>
    <property type="match status" value="1"/>
</dbReference>
<accession>A0A4S4LSM9</accession>
<evidence type="ECO:0000259" key="10">
    <source>
        <dbReference type="PROSITE" id="PS51194"/>
    </source>
</evidence>
<keyword evidence="12" id="KW-1185">Reference proteome</keyword>
<proteinExistence type="inferred from homology"/>
<feature type="domain" description="Helicase C-terminal" evidence="10">
    <location>
        <begin position="291"/>
        <end position="460"/>
    </location>
</feature>